<reference evidence="1 2" key="1">
    <citation type="submission" date="2016-03" db="EMBL/GenBank/DDBJ databases">
        <title>Whole genome sequencing of Grifola frondosa 9006-11.</title>
        <authorList>
            <person name="Min B."/>
            <person name="Park H."/>
            <person name="Kim J.-G."/>
            <person name="Cho H."/>
            <person name="Oh Y.-L."/>
            <person name="Kong W.-S."/>
            <person name="Choi I.-G."/>
        </authorList>
    </citation>
    <scope>NUCLEOTIDE SEQUENCE [LARGE SCALE GENOMIC DNA]</scope>
    <source>
        <strain evidence="1 2">9006-11</strain>
    </source>
</reference>
<dbReference type="AlphaFoldDB" id="A0A1C7M5K2"/>
<keyword evidence="2" id="KW-1185">Reference proteome</keyword>
<gene>
    <name evidence="1" type="ORF">A0H81_07558</name>
</gene>
<dbReference type="EMBL" id="LUGG01000009">
    <property type="protein sequence ID" value="OBZ72038.1"/>
    <property type="molecule type" value="Genomic_DNA"/>
</dbReference>
<accession>A0A1C7M5K2</accession>
<protein>
    <submittedName>
        <fullName evidence="1">Uncharacterized protein</fullName>
    </submittedName>
</protein>
<name>A0A1C7M5K2_GRIFR</name>
<sequence length="90" mass="10318">MNLVLNKLSKELLEVTKKIATWTDRLQVVHQKHPKSSYMERGDFSVAARLGLRFVFLNRSKTPYMVKEDVGSACDFEPSKREITMEGKTG</sequence>
<comment type="caution">
    <text evidence="1">The sequence shown here is derived from an EMBL/GenBank/DDBJ whole genome shotgun (WGS) entry which is preliminary data.</text>
</comment>
<evidence type="ECO:0000313" key="1">
    <source>
        <dbReference type="EMBL" id="OBZ72038.1"/>
    </source>
</evidence>
<organism evidence="1 2">
    <name type="scientific">Grifola frondosa</name>
    <name type="common">Maitake</name>
    <name type="synonym">Polyporus frondosus</name>
    <dbReference type="NCBI Taxonomy" id="5627"/>
    <lineage>
        <taxon>Eukaryota</taxon>
        <taxon>Fungi</taxon>
        <taxon>Dikarya</taxon>
        <taxon>Basidiomycota</taxon>
        <taxon>Agaricomycotina</taxon>
        <taxon>Agaricomycetes</taxon>
        <taxon>Polyporales</taxon>
        <taxon>Grifolaceae</taxon>
        <taxon>Grifola</taxon>
    </lineage>
</organism>
<evidence type="ECO:0000313" key="2">
    <source>
        <dbReference type="Proteomes" id="UP000092993"/>
    </source>
</evidence>
<proteinExistence type="predicted"/>
<dbReference type="Proteomes" id="UP000092993">
    <property type="component" value="Unassembled WGS sequence"/>
</dbReference>